<evidence type="ECO:0000256" key="3">
    <source>
        <dbReference type="ARBA" id="ARBA00022840"/>
    </source>
</evidence>
<evidence type="ECO:0000313" key="9">
    <source>
        <dbReference type="Proteomes" id="UP000292052"/>
    </source>
</evidence>
<dbReference type="OrthoDB" id="6287725at2759"/>
<gene>
    <name evidence="8" type="ORF">BDFB_001640</name>
</gene>
<evidence type="ECO:0000256" key="5">
    <source>
        <dbReference type="RuleBase" id="RU365068"/>
    </source>
</evidence>
<feature type="compositionally biased region" description="Basic and acidic residues" evidence="6">
    <location>
        <begin position="582"/>
        <end position="599"/>
    </location>
</feature>
<evidence type="ECO:0000256" key="1">
    <source>
        <dbReference type="ARBA" id="ARBA00022741"/>
    </source>
</evidence>
<feature type="compositionally biased region" description="Basic and acidic residues" evidence="6">
    <location>
        <begin position="564"/>
        <end position="575"/>
    </location>
</feature>
<dbReference type="InterPro" id="IPR001650">
    <property type="entry name" value="Helicase_C-like"/>
</dbReference>
<dbReference type="AlphaFoldDB" id="A0A482VP77"/>
<dbReference type="EC" id="3.6.4.13" evidence="5"/>
<feature type="region of interest" description="Disordered" evidence="6">
    <location>
        <begin position="564"/>
        <end position="599"/>
    </location>
</feature>
<dbReference type="SUPFAM" id="SSF52540">
    <property type="entry name" value="P-loop containing nucleoside triphosphate hydrolases"/>
    <property type="match status" value="2"/>
</dbReference>
<dbReference type="Gene3D" id="3.40.50.300">
    <property type="entry name" value="P-loop containing nucleotide triphosphate hydrolases"/>
    <property type="match status" value="2"/>
</dbReference>
<keyword evidence="2 5" id="KW-0378">Hydrolase</keyword>
<dbReference type="SMART" id="SM00487">
    <property type="entry name" value="DEXDc"/>
    <property type="match status" value="1"/>
</dbReference>
<dbReference type="Pfam" id="PF00271">
    <property type="entry name" value="Helicase_C"/>
    <property type="match status" value="1"/>
</dbReference>
<dbReference type="Proteomes" id="UP000292052">
    <property type="component" value="Unassembled WGS sequence"/>
</dbReference>
<evidence type="ECO:0000256" key="6">
    <source>
        <dbReference type="SAM" id="MobiDB-lite"/>
    </source>
</evidence>
<dbReference type="Pfam" id="PF00270">
    <property type="entry name" value="DEAD"/>
    <property type="match status" value="1"/>
</dbReference>
<dbReference type="CDD" id="cd18787">
    <property type="entry name" value="SF2_C_DEAD"/>
    <property type="match status" value="1"/>
</dbReference>
<keyword evidence="3 5" id="KW-0067">ATP-binding</keyword>
<protein>
    <recommendedName>
        <fullName evidence="5">ATP-dependent RNA helicase</fullName>
        <ecNumber evidence="5">3.6.4.13</ecNumber>
    </recommendedName>
</protein>
<keyword evidence="9" id="KW-1185">Reference proteome</keyword>
<comment type="catalytic activity">
    <reaction evidence="5">
        <text>ATP + H2O = ADP + phosphate + H(+)</text>
        <dbReference type="Rhea" id="RHEA:13065"/>
        <dbReference type="ChEBI" id="CHEBI:15377"/>
        <dbReference type="ChEBI" id="CHEBI:15378"/>
        <dbReference type="ChEBI" id="CHEBI:30616"/>
        <dbReference type="ChEBI" id="CHEBI:43474"/>
        <dbReference type="ChEBI" id="CHEBI:456216"/>
        <dbReference type="EC" id="3.6.4.13"/>
    </reaction>
</comment>
<dbReference type="GO" id="GO:0003723">
    <property type="term" value="F:RNA binding"/>
    <property type="evidence" value="ECO:0007669"/>
    <property type="project" value="UniProtKB-UniRule"/>
</dbReference>
<dbReference type="InterPro" id="IPR045842">
    <property type="entry name" value="Fry_C"/>
</dbReference>
<dbReference type="GO" id="GO:0016787">
    <property type="term" value="F:hydrolase activity"/>
    <property type="evidence" value="ECO:0007669"/>
    <property type="project" value="UniProtKB-KW"/>
</dbReference>
<dbReference type="PANTHER" id="PTHR24031">
    <property type="entry name" value="RNA HELICASE"/>
    <property type="match status" value="1"/>
</dbReference>
<accession>A0A482VP77</accession>
<feature type="region of interest" description="Disordered" evidence="6">
    <location>
        <begin position="963"/>
        <end position="984"/>
    </location>
</feature>
<feature type="domain" description="Helicase C-terminal" evidence="7">
    <location>
        <begin position="769"/>
        <end position="933"/>
    </location>
</feature>
<organism evidence="8 9">
    <name type="scientific">Asbolus verrucosus</name>
    <name type="common">Desert ironclad beetle</name>
    <dbReference type="NCBI Taxonomy" id="1661398"/>
    <lineage>
        <taxon>Eukaryota</taxon>
        <taxon>Metazoa</taxon>
        <taxon>Ecdysozoa</taxon>
        <taxon>Arthropoda</taxon>
        <taxon>Hexapoda</taxon>
        <taxon>Insecta</taxon>
        <taxon>Pterygota</taxon>
        <taxon>Neoptera</taxon>
        <taxon>Endopterygota</taxon>
        <taxon>Coleoptera</taxon>
        <taxon>Polyphaga</taxon>
        <taxon>Cucujiformia</taxon>
        <taxon>Tenebrionidae</taxon>
        <taxon>Pimeliinae</taxon>
        <taxon>Asbolus</taxon>
    </lineage>
</organism>
<dbReference type="EMBL" id="QDEB01077737">
    <property type="protein sequence ID" value="RZC34682.1"/>
    <property type="molecule type" value="Genomic_DNA"/>
</dbReference>
<dbReference type="PROSITE" id="PS51194">
    <property type="entry name" value="HELICASE_CTER"/>
    <property type="match status" value="1"/>
</dbReference>
<comment type="function">
    <text evidence="5">RNA helicase.</text>
</comment>
<dbReference type="InterPro" id="IPR027417">
    <property type="entry name" value="P-loop_NTPase"/>
</dbReference>
<dbReference type="InterPro" id="IPR014001">
    <property type="entry name" value="Helicase_ATP-bd"/>
</dbReference>
<evidence type="ECO:0000256" key="2">
    <source>
        <dbReference type="ARBA" id="ARBA00022801"/>
    </source>
</evidence>
<dbReference type="STRING" id="1661398.A0A482VP77"/>
<sequence>MSLRKQDGRGLGCLNQTSDIIERQSSMASSTEEMSCGNNDISGGSRRDDAATEFGVFKDFDFLEYESESIEGESTDNFNWGVRRRPLSQGEEEHPSLKQLEDSFSEKTPMLTVRKRLMTEESSDDEIGSESPLDEIAIAPEFDNSTGESGVSFPPTSLVLREHPSQILSSARSDTSGSSAGDLGEVTPCNASPNFSGILTIRPSKSDVLENWTSFIQTNMIQISTNTLQFFHQLQHLIKDVCMSTIEITKDSCCYMMQSAMSGLPTIKLIGSRLNSMIDIISYRILPPNLIWFNSSALNNTKFIETLKYGMLEVQEHLETFCDKKDQAAVYCNAVKTTLKVEYLNGQHPTEVHHYLLDLGKSLYKLYFQLLLLIEAGNKIIATLHNTLNSAELKDVTVDVISIKNGLVRCSEDNEADGGVSPLSTSPNSDMNLYKLIESEKYSAALAFYKANKDDLIKEVEDLHDLSNDVHTILNLYCKKIIQDKPECFVMTNQEGDLADIFGRLFQVSAAVADLESVIKNAAQLEKTMELFVINRHGEEKTEITEEEEKAKLDRVLRQIERKKQSRIRQRERQKLQKTKQSRPETQENQKDKAVKSSENEIHEFIDETVANTNTIDDNQEAGSSKPKPIDLNNFTVLGVENSFKKTKAERVLPQWLANPTVISSNLQNLSAKVSKMKQLDKSIRKTLRANGIKYLFPIQAEVIPWLLEVRRHADIMFPRDVCVSAPTGSGKTLAFVLPPKLFSCVTEGAGDAEEKPGTSMGRFTTPEELTEKYIACTKDLKPLVLYQFIKQENLTKTLIFTHSVESAHRLKILLLSLFKSKLKVEEISSSLKGKNRDGLIASFSKGEIDLLICTDSLARGIDLPGVKCVISYSAPKYVKTYIHRAGRTARAGELGLAVTLLHKEQLSSFKSLLDQLKKTDVEQLVIDEEDLRSRGKLYKKALNHLKEIVCKEEKTGKMNLISKKKSVQTERRVKSAASNEPVK</sequence>
<keyword evidence="1 5" id="KW-0547">Nucleotide-binding</keyword>
<dbReference type="Pfam" id="PF19421">
    <property type="entry name" value="Fry_C"/>
    <property type="match status" value="2"/>
</dbReference>
<evidence type="ECO:0000256" key="4">
    <source>
        <dbReference type="ARBA" id="ARBA00022884"/>
    </source>
</evidence>
<keyword evidence="5 8" id="KW-0347">Helicase</keyword>
<evidence type="ECO:0000259" key="7">
    <source>
        <dbReference type="PROSITE" id="PS51194"/>
    </source>
</evidence>
<comment type="caution">
    <text evidence="8">The sequence shown here is derived from an EMBL/GenBank/DDBJ whole genome shotgun (WGS) entry which is preliminary data.</text>
</comment>
<name>A0A482VP77_ASBVE</name>
<reference evidence="8 9" key="1">
    <citation type="submission" date="2017-03" db="EMBL/GenBank/DDBJ databases">
        <title>Genome of the blue death feigning beetle - Asbolus verrucosus.</title>
        <authorList>
            <person name="Rider S.D."/>
        </authorList>
    </citation>
    <scope>NUCLEOTIDE SEQUENCE [LARGE SCALE GENOMIC DNA]</scope>
    <source>
        <strain evidence="8">Butters</strain>
        <tissue evidence="8">Head and leg muscle</tissue>
    </source>
</reference>
<feature type="compositionally biased region" description="Polar residues" evidence="6">
    <location>
        <begin position="25"/>
        <end position="42"/>
    </location>
</feature>
<proteinExistence type="inferred from homology"/>
<dbReference type="SMART" id="SM00490">
    <property type="entry name" value="HELICc"/>
    <property type="match status" value="1"/>
</dbReference>
<comment type="similarity">
    <text evidence="5">Belongs to the DEAD box helicase family.</text>
</comment>
<dbReference type="InterPro" id="IPR011545">
    <property type="entry name" value="DEAD/DEAH_box_helicase_dom"/>
</dbReference>
<comment type="domain">
    <text evidence="5">The Q motif is unique to and characteristic of the DEAD box family of RNA helicases and controls ATP binding and hydrolysis.</text>
</comment>
<dbReference type="GO" id="GO:0005524">
    <property type="term" value="F:ATP binding"/>
    <property type="evidence" value="ECO:0007669"/>
    <property type="project" value="UniProtKB-UniRule"/>
</dbReference>
<evidence type="ECO:0000313" key="8">
    <source>
        <dbReference type="EMBL" id="RZC34682.1"/>
    </source>
</evidence>
<feature type="region of interest" description="Disordered" evidence="6">
    <location>
        <begin position="25"/>
        <end position="47"/>
    </location>
</feature>
<keyword evidence="4 5" id="KW-0694">RNA-binding</keyword>
<dbReference type="GO" id="GO:0003724">
    <property type="term" value="F:RNA helicase activity"/>
    <property type="evidence" value="ECO:0007669"/>
    <property type="project" value="UniProtKB-EC"/>
</dbReference>